<sequence length="183" mass="21369">MTCVFIKVEVFMFKRETWIEVMKINYLFKEISFSSDYYGSNHRKNISMCRDKATRFQVADFLGRCYWCREEAARGRHLHVQRGDGILQRGEPSPADRQRRVPGDIELSMLRRRSNPRFLGMMIVVSEHCNLQLLSSGKIFLLTQESHQMHADFVFELLPGRSGSTYRNSLVICSSDIIHFDPP</sequence>
<dbReference type="AlphaFoldDB" id="A0A804HQS3"/>
<dbReference type="EnsemblPlants" id="Ma01_t05910.1">
    <property type="protein sequence ID" value="Ma01_p05910.1"/>
    <property type="gene ID" value="Ma01_g05910"/>
</dbReference>
<keyword evidence="3" id="KW-1185">Reference proteome</keyword>
<dbReference type="Proteomes" id="UP000012960">
    <property type="component" value="Unplaced"/>
</dbReference>
<name>A0A804HQS3_MUSAM</name>
<dbReference type="Gramene" id="Ma01_t05910.1">
    <property type="protein sequence ID" value="Ma01_p05910.1"/>
    <property type="gene ID" value="Ma01_g05910"/>
</dbReference>
<proteinExistence type="predicted"/>
<dbReference type="InParanoid" id="A0A804HQS3"/>
<reference evidence="2" key="2">
    <citation type="submission" date="2021-05" db="UniProtKB">
        <authorList>
            <consortium name="EnsemblPlants"/>
        </authorList>
    </citation>
    <scope>IDENTIFICATION</scope>
    <source>
        <strain evidence="2">subsp. malaccensis</strain>
    </source>
</reference>
<dbReference type="EMBL" id="HG996466">
    <property type="protein sequence ID" value="CAG1858682.1"/>
    <property type="molecule type" value="Genomic_DNA"/>
</dbReference>
<reference evidence="1" key="1">
    <citation type="submission" date="2021-03" db="EMBL/GenBank/DDBJ databases">
        <authorList>
            <consortium name="Genoscope - CEA"/>
            <person name="William W."/>
        </authorList>
    </citation>
    <scope>NUCLEOTIDE SEQUENCE</scope>
    <source>
        <strain evidence="1">Doubled-haploid Pahang</strain>
    </source>
</reference>
<accession>A0A804HQS3</accession>
<gene>
    <name evidence="1" type="ORF">GSMUA_289770.1</name>
</gene>
<evidence type="ECO:0000313" key="3">
    <source>
        <dbReference type="Proteomes" id="UP000012960"/>
    </source>
</evidence>
<protein>
    <submittedName>
        <fullName evidence="1">(wild Malaysian banana) hypothetical protein</fullName>
    </submittedName>
</protein>
<evidence type="ECO:0000313" key="1">
    <source>
        <dbReference type="EMBL" id="CAG1858682.1"/>
    </source>
</evidence>
<evidence type="ECO:0000313" key="2">
    <source>
        <dbReference type="EnsemblPlants" id="Ma01_p05910.1"/>
    </source>
</evidence>
<organism evidence="2 3">
    <name type="scientific">Musa acuminata subsp. malaccensis</name>
    <name type="common">Wild banana</name>
    <name type="synonym">Musa malaccensis</name>
    <dbReference type="NCBI Taxonomy" id="214687"/>
    <lineage>
        <taxon>Eukaryota</taxon>
        <taxon>Viridiplantae</taxon>
        <taxon>Streptophyta</taxon>
        <taxon>Embryophyta</taxon>
        <taxon>Tracheophyta</taxon>
        <taxon>Spermatophyta</taxon>
        <taxon>Magnoliopsida</taxon>
        <taxon>Liliopsida</taxon>
        <taxon>Zingiberales</taxon>
        <taxon>Musaceae</taxon>
        <taxon>Musa</taxon>
    </lineage>
</organism>